<gene>
    <name evidence="1" type="ORF">OQ273_07930</name>
</gene>
<name>A0A9X3UH08_9HYPH</name>
<proteinExistence type="predicted"/>
<sequence length="81" mass="9271">MTIVIDHAIAKPASRSHVVAQAVLKWMNPFSEEACKRRRIRREHEDLISMSNHDLRDLGLVRSDVAFGISSGRGVFREKDR</sequence>
<dbReference type="RefSeq" id="WP_267989911.1">
    <property type="nucleotide sequence ID" value="NZ_JAPJZI010000001.1"/>
</dbReference>
<dbReference type="Proteomes" id="UP001151234">
    <property type="component" value="Unassembled WGS sequence"/>
</dbReference>
<evidence type="ECO:0000313" key="1">
    <source>
        <dbReference type="EMBL" id="MDA5398495.1"/>
    </source>
</evidence>
<comment type="caution">
    <text evidence="1">The sequence shown here is derived from an EMBL/GenBank/DDBJ whole genome shotgun (WGS) entry which is preliminary data.</text>
</comment>
<protein>
    <submittedName>
        <fullName evidence="1">DUF1127 domain-containing protein</fullName>
    </submittedName>
</protein>
<accession>A0A9X3UH08</accession>
<dbReference type="AlphaFoldDB" id="A0A9X3UH08"/>
<keyword evidence="2" id="KW-1185">Reference proteome</keyword>
<organism evidence="1 2">
    <name type="scientific">Hoeflea prorocentri</name>
    <dbReference type="NCBI Taxonomy" id="1922333"/>
    <lineage>
        <taxon>Bacteria</taxon>
        <taxon>Pseudomonadati</taxon>
        <taxon>Pseudomonadota</taxon>
        <taxon>Alphaproteobacteria</taxon>
        <taxon>Hyphomicrobiales</taxon>
        <taxon>Rhizobiaceae</taxon>
        <taxon>Hoeflea</taxon>
    </lineage>
</organism>
<evidence type="ECO:0000313" key="2">
    <source>
        <dbReference type="Proteomes" id="UP001151234"/>
    </source>
</evidence>
<dbReference type="EMBL" id="JAPJZI010000001">
    <property type="protein sequence ID" value="MDA5398495.1"/>
    <property type="molecule type" value="Genomic_DNA"/>
</dbReference>
<reference evidence="1" key="1">
    <citation type="submission" date="2022-11" db="EMBL/GenBank/DDBJ databases">
        <title>Draft genome sequence of Hoeflea poritis E7-10 and Hoeflea prorocentri PM5-8, separated from scleractinian coral Porites lutea and marine dinoflagellate.</title>
        <authorList>
            <person name="Zhang G."/>
            <person name="Wei Q."/>
            <person name="Cai L."/>
        </authorList>
    </citation>
    <scope>NUCLEOTIDE SEQUENCE</scope>
    <source>
        <strain evidence="1">PM5-8</strain>
    </source>
</reference>